<proteinExistence type="inferred from homology"/>
<dbReference type="GO" id="GO:0030272">
    <property type="term" value="F:5-formyltetrahydrofolate cyclo-ligase activity"/>
    <property type="evidence" value="ECO:0007669"/>
    <property type="project" value="UniProtKB-EC"/>
</dbReference>
<dbReference type="GO" id="GO:0046872">
    <property type="term" value="F:metal ion binding"/>
    <property type="evidence" value="ECO:0007669"/>
    <property type="project" value="UniProtKB-KW"/>
</dbReference>
<sequence length="185" mass="21114">MMEVEDTDKKRLRQLMIERLTKLATSEERLEQIEAIYKKLYASREWASSQAIGVTIAVEFEFPTQPLIQAALASGKRVAVPRSLPGRTLDFHWIDQSSLYIRSKFGVEEPKEDHPAAPEDLDLLIVPGLVFQSSGYRIGFGGGFYDRFLSEYNGKTLSLVFEEQMNEDWQPGPFDVPVEKIITRN</sequence>
<comment type="cofactor">
    <cofactor evidence="5">
        <name>Mg(2+)</name>
        <dbReference type="ChEBI" id="CHEBI:18420"/>
    </cofactor>
</comment>
<name>A0A4P5P7W4_9ENTE</name>
<evidence type="ECO:0000256" key="2">
    <source>
        <dbReference type="ARBA" id="ARBA00022741"/>
    </source>
</evidence>
<comment type="similarity">
    <text evidence="1 5">Belongs to the 5-formyltetrahydrofolate cyclo-ligase family.</text>
</comment>
<dbReference type="EMBL" id="BJCC01000001">
    <property type="protein sequence ID" value="GCF92301.1"/>
    <property type="molecule type" value="Genomic_DNA"/>
</dbReference>
<feature type="binding site" evidence="4">
    <location>
        <begin position="9"/>
        <end position="13"/>
    </location>
    <ligand>
        <name>ATP</name>
        <dbReference type="ChEBI" id="CHEBI:30616"/>
    </ligand>
</feature>
<dbReference type="PIRSF" id="PIRSF006806">
    <property type="entry name" value="FTHF_cligase"/>
    <property type="match status" value="1"/>
</dbReference>
<protein>
    <recommendedName>
        <fullName evidence="5">5-formyltetrahydrofolate cyclo-ligase</fullName>
        <ecNumber evidence="5">6.3.3.2</ecNumber>
    </recommendedName>
</protein>
<evidence type="ECO:0000256" key="4">
    <source>
        <dbReference type="PIRSR" id="PIRSR006806-1"/>
    </source>
</evidence>
<keyword evidence="5" id="KW-0479">Metal-binding</keyword>
<dbReference type="GO" id="GO:0005524">
    <property type="term" value="F:ATP binding"/>
    <property type="evidence" value="ECO:0007669"/>
    <property type="project" value="UniProtKB-KW"/>
</dbReference>
<dbReference type="GO" id="GO:0035999">
    <property type="term" value="P:tetrahydrofolate interconversion"/>
    <property type="evidence" value="ECO:0007669"/>
    <property type="project" value="TreeGrafter"/>
</dbReference>
<feature type="binding site" evidence="4">
    <location>
        <position position="56"/>
    </location>
    <ligand>
        <name>substrate</name>
    </ligand>
</feature>
<evidence type="ECO:0000256" key="3">
    <source>
        <dbReference type="ARBA" id="ARBA00022840"/>
    </source>
</evidence>
<evidence type="ECO:0000256" key="5">
    <source>
        <dbReference type="RuleBase" id="RU361279"/>
    </source>
</evidence>
<evidence type="ECO:0000313" key="7">
    <source>
        <dbReference type="Proteomes" id="UP000290567"/>
    </source>
</evidence>
<dbReference type="Pfam" id="PF01812">
    <property type="entry name" value="5-FTHF_cyc-lig"/>
    <property type="match status" value="1"/>
</dbReference>
<dbReference type="Gene3D" id="3.40.50.10420">
    <property type="entry name" value="NagB/RpiA/CoA transferase-like"/>
    <property type="match status" value="1"/>
</dbReference>
<dbReference type="PANTHER" id="PTHR23407">
    <property type="entry name" value="ATPASE INHIBITOR/5-FORMYLTETRAHYDROFOLATE CYCLO-LIGASE"/>
    <property type="match status" value="1"/>
</dbReference>
<keyword evidence="7" id="KW-1185">Reference proteome</keyword>
<feature type="binding site" evidence="4">
    <location>
        <begin position="137"/>
        <end position="145"/>
    </location>
    <ligand>
        <name>ATP</name>
        <dbReference type="ChEBI" id="CHEBI:30616"/>
    </ligand>
</feature>
<evidence type="ECO:0000256" key="1">
    <source>
        <dbReference type="ARBA" id="ARBA00010638"/>
    </source>
</evidence>
<keyword evidence="3 4" id="KW-0067">ATP-binding</keyword>
<gene>
    <name evidence="6" type="primary">fthC</name>
    <name evidence="6" type="ORF">NRIC_01920</name>
</gene>
<dbReference type="InterPro" id="IPR037171">
    <property type="entry name" value="NagB/RpiA_transferase-like"/>
</dbReference>
<dbReference type="EC" id="6.3.3.2" evidence="5"/>
<reference evidence="7" key="1">
    <citation type="submission" date="2019-02" db="EMBL/GenBank/DDBJ databases">
        <title>Draft genome sequence of Enterococcus sp. Gos25-1.</title>
        <authorList>
            <person name="Tanaka N."/>
            <person name="Shiwa Y."/>
            <person name="Fujita N."/>
        </authorList>
    </citation>
    <scope>NUCLEOTIDE SEQUENCE [LARGE SCALE GENOMIC DNA]</scope>
    <source>
        <strain evidence="7">Gos25-1</strain>
    </source>
</reference>
<dbReference type="Proteomes" id="UP000290567">
    <property type="component" value="Unassembled WGS sequence"/>
</dbReference>
<dbReference type="PANTHER" id="PTHR23407:SF1">
    <property type="entry name" value="5-FORMYLTETRAHYDROFOLATE CYCLO-LIGASE"/>
    <property type="match status" value="1"/>
</dbReference>
<comment type="caution">
    <text evidence="6">The sequence shown here is derived from an EMBL/GenBank/DDBJ whole genome shotgun (WGS) entry which is preliminary data.</text>
</comment>
<comment type="catalytic activity">
    <reaction evidence="5">
        <text>(6S)-5-formyl-5,6,7,8-tetrahydrofolate + ATP = (6R)-5,10-methenyltetrahydrofolate + ADP + phosphate</text>
        <dbReference type="Rhea" id="RHEA:10488"/>
        <dbReference type="ChEBI" id="CHEBI:30616"/>
        <dbReference type="ChEBI" id="CHEBI:43474"/>
        <dbReference type="ChEBI" id="CHEBI:57455"/>
        <dbReference type="ChEBI" id="CHEBI:57457"/>
        <dbReference type="ChEBI" id="CHEBI:456216"/>
        <dbReference type="EC" id="6.3.3.2"/>
    </reaction>
</comment>
<dbReference type="AlphaFoldDB" id="A0A4P5P7W4"/>
<dbReference type="SUPFAM" id="SSF100950">
    <property type="entry name" value="NagB/RpiA/CoA transferase-like"/>
    <property type="match status" value="1"/>
</dbReference>
<dbReference type="InterPro" id="IPR002698">
    <property type="entry name" value="FTHF_cligase"/>
</dbReference>
<dbReference type="NCBIfam" id="TIGR02727">
    <property type="entry name" value="MTHFS_bact"/>
    <property type="match status" value="1"/>
</dbReference>
<evidence type="ECO:0000313" key="6">
    <source>
        <dbReference type="EMBL" id="GCF92301.1"/>
    </source>
</evidence>
<keyword evidence="2 4" id="KW-0547">Nucleotide-binding</keyword>
<dbReference type="RefSeq" id="WP_227873699.1">
    <property type="nucleotide sequence ID" value="NZ_BJCC01000001.1"/>
</dbReference>
<accession>A0A4P5P7W4</accession>
<dbReference type="InterPro" id="IPR024185">
    <property type="entry name" value="FTHF_cligase-like_sf"/>
</dbReference>
<keyword evidence="6" id="KW-0436">Ligase</keyword>
<dbReference type="GO" id="GO:0009396">
    <property type="term" value="P:folic acid-containing compound biosynthetic process"/>
    <property type="evidence" value="ECO:0007669"/>
    <property type="project" value="TreeGrafter"/>
</dbReference>
<feature type="binding site" evidence="4">
    <location>
        <position position="61"/>
    </location>
    <ligand>
        <name>substrate</name>
    </ligand>
</feature>
<organism evidence="6 7">
    <name type="scientific">Enterococcus florum</name>
    <dbReference type="NCBI Taxonomy" id="2480627"/>
    <lineage>
        <taxon>Bacteria</taxon>
        <taxon>Bacillati</taxon>
        <taxon>Bacillota</taxon>
        <taxon>Bacilli</taxon>
        <taxon>Lactobacillales</taxon>
        <taxon>Enterococcaceae</taxon>
        <taxon>Enterococcus</taxon>
    </lineage>
</organism>
<keyword evidence="5" id="KW-0460">Magnesium</keyword>